<gene>
    <name evidence="1" type="ORF">VT99_10664</name>
    <name evidence="2" type="ORF">VU01_100110</name>
</gene>
<name>A0A3S4TEC7_9BACT</name>
<accession>A0A3S4TEC7</accession>
<comment type="caution">
    <text evidence="1">The sequence shown here is derived from an EMBL/GenBank/DDBJ whole genome shotgun (WGS) entry which is preliminary data.</text>
</comment>
<dbReference type="NCBIfam" id="NF045718">
    <property type="entry name" value="two_CW_domain"/>
    <property type="match status" value="1"/>
</dbReference>
<evidence type="ECO:0000313" key="4">
    <source>
        <dbReference type="Proteomes" id="UP000288892"/>
    </source>
</evidence>
<protein>
    <submittedName>
        <fullName evidence="1">Uncharacterized protein</fullName>
    </submittedName>
</protein>
<evidence type="ECO:0000313" key="3">
    <source>
        <dbReference type="Proteomes" id="UP000286862"/>
    </source>
</evidence>
<dbReference type="Proteomes" id="UP000286862">
    <property type="component" value="Unassembled WGS sequence"/>
</dbReference>
<proteinExistence type="predicted"/>
<dbReference type="Proteomes" id="UP000288892">
    <property type="component" value="Unassembled WGS sequence"/>
</dbReference>
<dbReference type="InterPro" id="IPR054687">
    <property type="entry name" value="Two-CW_dom"/>
</dbReference>
<organism evidence="1 3">
    <name type="scientific">Candidatus Electrothrix marina</name>
    <dbReference type="NCBI Taxonomy" id="1859130"/>
    <lineage>
        <taxon>Bacteria</taxon>
        <taxon>Pseudomonadati</taxon>
        <taxon>Thermodesulfobacteriota</taxon>
        <taxon>Desulfobulbia</taxon>
        <taxon>Desulfobulbales</taxon>
        <taxon>Desulfobulbaceae</taxon>
        <taxon>Candidatus Electrothrix</taxon>
    </lineage>
</organism>
<dbReference type="AlphaFoldDB" id="A0A3S4TEC7"/>
<evidence type="ECO:0000313" key="2">
    <source>
        <dbReference type="EMBL" id="RWX52545.1"/>
    </source>
</evidence>
<dbReference type="EMBL" id="MTKQ01000066">
    <property type="protein sequence ID" value="RWX48687.1"/>
    <property type="molecule type" value="Genomic_DNA"/>
</dbReference>
<keyword evidence="4" id="KW-1185">Reference proteome</keyword>
<reference evidence="3 4" key="1">
    <citation type="submission" date="2017-01" db="EMBL/GenBank/DDBJ databases">
        <title>The cable genome- insights into the physiology and evolution of filamentous bacteria capable of sulfide oxidation via long distance electron transfer.</title>
        <authorList>
            <person name="Schreiber L."/>
            <person name="Bjerg J.T."/>
            <person name="Boggild A."/>
            <person name="Van De Vossenberg J."/>
            <person name="Meysman F."/>
            <person name="Nielsen L.P."/>
            <person name="Schramm A."/>
            <person name="Kjeldsen K.U."/>
        </authorList>
    </citation>
    <scope>NUCLEOTIDE SEQUENCE [LARGE SCALE GENOMIC DNA]</scope>
    <source>
        <strain evidence="1">A2</strain>
        <strain evidence="2">A5</strain>
    </source>
</reference>
<evidence type="ECO:0000313" key="1">
    <source>
        <dbReference type="EMBL" id="RWX48687.1"/>
    </source>
</evidence>
<dbReference type="EMBL" id="MTKS01000001">
    <property type="protein sequence ID" value="RWX52545.1"/>
    <property type="molecule type" value="Genomic_DNA"/>
</dbReference>
<sequence length="104" mass="11569">MKKQNCWEVKKCGREPGGIKADEFGVCPAAEEEKADGIHDGENGGRCCWVVAGTLCKGANAQGSYVEKFSGDCQKCDFYSMVKREEEPNFKIGLSIIKEMRQRK</sequence>